<organism evidence="2 3">
    <name type="scientific">Pseudomonas fragi</name>
    <dbReference type="NCBI Taxonomy" id="296"/>
    <lineage>
        <taxon>Bacteria</taxon>
        <taxon>Pseudomonadati</taxon>
        <taxon>Pseudomonadota</taxon>
        <taxon>Gammaproteobacteria</taxon>
        <taxon>Pseudomonadales</taxon>
        <taxon>Pseudomonadaceae</taxon>
        <taxon>Pseudomonas</taxon>
    </lineage>
</organism>
<reference evidence="2 3" key="1">
    <citation type="submission" date="2019-02" db="EMBL/GenBank/DDBJ databases">
        <authorList>
            <consortium name="Pathogen Informatics"/>
        </authorList>
    </citation>
    <scope>NUCLEOTIDE SEQUENCE [LARGE SCALE GENOMIC DNA]</scope>
    <source>
        <strain evidence="2 3">3012STDY7103891</strain>
    </source>
</reference>
<dbReference type="Proteomes" id="UP000330809">
    <property type="component" value="Unassembled WGS sequence"/>
</dbReference>
<dbReference type="Gene3D" id="3.20.20.140">
    <property type="entry name" value="Metal-dependent hydrolases"/>
    <property type="match status" value="1"/>
</dbReference>
<dbReference type="CDD" id="cd01299">
    <property type="entry name" value="Met_dep_hydrolase_A"/>
    <property type="match status" value="1"/>
</dbReference>
<protein>
    <submittedName>
        <fullName evidence="2">Putative hydrolase</fullName>
    </submittedName>
</protein>
<dbReference type="InterPro" id="IPR006680">
    <property type="entry name" value="Amidohydro-rel"/>
</dbReference>
<dbReference type="SUPFAM" id="SSF51338">
    <property type="entry name" value="Composite domain of metallo-dependent hydrolases"/>
    <property type="match status" value="1"/>
</dbReference>
<dbReference type="InterPro" id="IPR051781">
    <property type="entry name" value="Metallo-dep_Hydrolase"/>
</dbReference>
<accession>A0A449IM31</accession>
<dbReference type="AlphaFoldDB" id="A0A449IM31"/>
<feature type="domain" description="Amidohydrolase-related" evidence="1">
    <location>
        <begin position="131"/>
        <end position="490"/>
    </location>
</feature>
<dbReference type="PANTHER" id="PTHR43135">
    <property type="entry name" value="ALPHA-D-RIBOSE 1-METHYLPHOSPHONATE 5-TRIPHOSPHATE DIPHOSPHATASE"/>
    <property type="match status" value="1"/>
</dbReference>
<dbReference type="Pfam" id="PF01979">
    <property type="entry name" value="Amidohydro_1"/>
    <property type="match status" value="1"/>
</dbReference>
<dbReference type="GO" id="GO:0016810">
    <property type="term" value="F:hydrolase activity, acting on carbon-nitrogen (but not peptide) bonds"/>
    <property type="evidence" value="ECO:0007669"/>
    <property type="project" value="InterPro"/>
</dbReference>
<dbReference type="InterPro" id="IPR011059">
    <property type="entry name" value="Metal-dep_hydrolase_composite"/>
</dbReference>
<evidence type="ECO:0000259" key="1">
    <source>
        <dbReference type="Pfam" id="PF01979"/>
    </source>
</evidence>
<dbReference type="InterPro" id="IPR032466">
    <property type="entry name" value="Metal_Hydrolase"/>
</dbReference>
<keyword evidence="2" id="KW-0378">Hydrolase</keyword>
<name>A0A449IM31_PSEFR</name>
<dbReference type="Gene3D" id="2.30.40.10">
    <property type="entry name" value="Urease, subunit C, domain 1"/>
    <property type="match status" value="1"/>
</dbReference>
<dbReference type="SUPFAM" id="SSF51556">
    <property type="entry name" value="Metallo-dependent hydrolases"/>
    <property type="match status" value="1"/>
</dbReference>
<gene>
    <name evidence="2" type="ORF">NCTC10754_03078</name>
</gene>
<sequence>MRLKSARSNTRFTPSHHVEREVHYLCTCSSPDIQDFHARMMLDLSRRDVYSGIKPKGAQLSAVRASTASGQGTNAESSASTLLLKNLRLFNGSAVLDDNVCILIKDGVIDSLLPANTEVEGAVVIDCGRRVVMPGLIDAHWHTTLAGITQLDAMSADPGYIHLVAAREAESTLMRGFTTVRDPGGPSFALKRAIDEGVIAGPRIYPSGAMISQTSGHGDFRMRSEIPRSSLRPLSVTEQLGAAAIADGDAEVLRRAREQLMLGASQLKLMAGGGVASTYDHLDSTQFLESELRMAVEAAADWGTYVMVHAYTPRSIQRAIRAGVKSIEHGQLADEETARMMADNDIWWSLQPFLQDEDANVYPDPVRRERQRVVAEGTARAYEFAQRFNIKTAWGTDVLFNPQKTSTQGRQLAKLTRFYAAHDVVNMATKMNGELLGLSGARNPYPGKIGQIEAGALADLLVVEGDPTVSLGFLEAPDATISMIMKGGKIYKKNF</sequence>
<dbReference type="PANTHER" id="PTHR43135:SF3">
    <property type="entry name" value="ALPHA-D-RIBOSE 1-METHYLPHOSPHONATE 5-TRIPHOSPHATE DIPHOSPHATASE"/>
    <property type="match status" value="1"/>
</dbReference>
<evidence type="ECO:0000313" key="2">
    <source>
        <dbReference type="EMBL" id="VFB20459.1"/>
    </source>
</evidence>
<evidence type="ECO:0000313" key="3">
    <source>
        <dbReference type="Proteomes" id="UP000330809"/>
    </source>
</evidence>
<proteinExistence type="predicted"/>
<dbReference type="EMBL" id="CAACYJ010000035">
    <property type="protein sequence ID" value="VFB20459.1"/>
    <property type="molecule type" value="Genomic_DNA"/>
</dbReference>
<dbReference type="InterPro" id="IPR057744">
    <property type="entry name" value="OTAase-like"/>
</dbReference>